<sequence length="521" mass="55605">MIGQVLRAAAVLLCLAASAPAAPRDALVLAIGGEPDTGFDPLMGWGAYGHPLFQSTLLTRGPDLETRGDLATRWSLSEDRLRWTVAIRPDAVFSDGTRLTARDVAFTFEQGRRTAGALDLSMLEGARALDDTTVEIWLRKPWITFTETFFTLGIVPAASYGPDYARHPVGSGPYRLLSWRQGEQLIVERNPGYYGPAPAFGRVTFLFTGDDAGLAAARAGAVDMVSVPAPLADALPEGFRALSVKTVDNRGISLPFRPEGEGAAPDGGPVGNAVTSDPAIRHAINLGLDRQAVVDVALGGHGTPAFGPVDGLPWAGADDRVAFDLGAARRLLDTAGWVAGADGVRARDGVRAAFPINYPAADATRQALAETAAELLRPLGIEAVPKGSSWDAIRRVMHAEPVIFGFGSHSPYQLYSLYQSTLGGVEYQNPTFYANPAVDALFARAQAAPSLEASYPLWSAAAFDGTTGYGLRGDASWAWLVNLDHVYFVNRCLDVGRPQIEPHGHGWPITASIADWRWTCD</sequence>
<dbReference type="GO" id="GO:1904680">
    <property type="term" value="F:peptide transmembrane transporter activity"/>
    <property type="evidence" value="ECO:0007669"/>
    <property type="project" value="TreeGrafter"/>
</dbReference>
<evidence type="ECO:0000256" key="4">
    <source>
        <dbReference type="ARBA" id="ARBA00022729"/>
    </source>
</evidence>
<dbReference type="Gene3D" id="3.10.105.10">
    <property type="entry name" value="Dipeptide-binding Protein, Domain 3"/>
    <property type="match status" value="1"/>
</dbReference>
<evidence type="ECO:0000256" key="1">
    <source>
        <dbReference type="ARBA" id="ARBA00004418"/>
    </source>
</evidence>
<dbReference type="Proteomes" id="UP000265750">
    <property type="component" value="Unassembled WGS sequence"/>
</dbReference>
<evidence type="ECO:0000256" key="5">
    <source>
        <dbReference type="SAM" id="SignalP"/>
    </source>
</evidence>
<name>A0A3A1WVF1_9HYPH</name>
<evidence type="ECO:0000313" key="7">
    <source>
        <dbReference type="EMBL" id="RIY02661.1"/>
    </source>
</evidence>
<gene>
    <name evidence="7" type="ORF">D3218_04685</name>
</gene>
<dbReference type="GO" id="GO:0015833">
    <property type="term" value="P:peptide transport"/>
    <property type="evidence" value="ECO:0007669"/>
    <property type="project" value="TreeGrafter"/>
</dbReference>
<keyword evidence="8" id="KW-1185">Reference proteome</keyword>
<dbReference type="GO" id="GO:0030288">
    <property type="term" value="C:outer membrane-bounded periplasmic space"/>
    <property type="evidence" value="ECO:0007669"/>
    <property type="project" value="UniProtKB-ARBA"/>
</dbReference>
<keyword evidence="4 5" id="KW-0732">Signal</keyword>
<comment type="similarity">
    <text evidence="2">Belongs to the bacterial solute-binding protein 5 family.</text>
</comment>
<feature type="chain" id="PRO_5017401074" evidence="5">
    <location>
        <begin position="22"/>
        <end position="521"/>
    </location>
</feature>
<dbReference type="EMBL" id="QYRN01000002">
    <property type="protein sequence ID" value="RIY02661.1"/>
    <property type="molecule type" value="Genomic_DNA"/>
</dbReference>
<evidence type="ECO:0000313" key="8">
    <source>
        <dbReference type="Proteomes" id="UP000265750"/>
    </source>
</evidence>
<dbReference type="InterPro" id="IPR000914">
    <property type="entry name" value="SBP_5_dom"/>
</dbReference>
<organism evidence="7 8">
    <name type="scientific">Aureimonas flava</name>
    <dbReference type="NCBI Taxonomy" id="2320271"/>
    <lineage>
        <taxon>Bacteria</taxon>
        <taxon>Pseudomonadati</taxon>
        <taxon>Pseudomonadota</taxon>
        <taxon>Alphaproteobacteria</taxon>
        <taxon>Hyphomicrobiales</taxon>
        <taxon>Aurantimonadaceae</taxon>
        <taxon>Aureimonas</taxon>
    </lineage>
</organism>
<evidence type="ECO:0000256" key="2">
    <source>
        <dbReference type="ARBA" id="ARBA00005695"/>
    </source>
</evidence>
<dbReference type="PANTHER" id="PTHR30290:SF9">
    <property type="entry name" value="OLIGOPEPTIDE-BINDING PROTEIN APPA"/>
    <property type="match status" value="1"/>
</dbReference>
<reference evidence="8" key="1">
    <citation type="submission" date="2018-09" db="EMBL/GenBank/DDBJ databases">
        <authorList>
            <person name="Tuo L."/>
        </authorList>
    </citation>
    <scope>NUCLEOTIDE SEQUENCE [LARGE SCALE GENOMIC DNA]</scope>
    <source>
        <strain evidence="8">M2BS4Y-1</strain>
    </source>
</reference>
<comment type="subcellular location">
    <subcellularLocation>
        <location evidence="1">Periplasm</location>
    </subcellularLocation>
</comment>
<keyword evidence="3" id="KW-0813">Transport</keyword>
<dbReference type="AlphaFoldDB" id="A0A3A1WVF1"/>
<feature type="domain" description="Solute-binding protein family 5" evidence="6">
    <location>
        <begin position="67"/>
        <end position="392"/>
    </location>
</feature>
<dbReference type="PIRSF" id="PIRSF002741">
    <property type="entry name" value="MppA"/>
    <property type="match status" value="1"/>
</dbReference>
<dbReference type="SUPFAM" id="SSF53850">
    <property type="entry name" value="Periplasmic binding protein-like II"/>
    <property type="match status" value="1"/>
</dbReference>
<dbReference type="Gene3D" id="3.40.190.10">
    <property type="entry name" value="Periplasmic binding protein-like II"/>
    <property type="match status" value="1"/>
</dbReference>
<evidence type="ECO:0000256" key="3">
    <source>
        <dbReference type="ARBA" id="ARBA00022448"/>
    </source>
</evidence>
<dbReference type="InterPro" id="IPR030678">
    <property type="entry name" value="Peptide/Ni-bd"/>
</dbReference>
<proteinExistence type="inferred from homology"/>
<dbReference type="InterPro" id="IPR039424">
    <property type="entry name" value="SBP_5"/>
</dbReference>
<dbReference type="RefSeq" id="WP_119538739.1">
    <property type="nucleotide sequence ID" value="NZ_QYRN01000002.1"/>
</dbReference>
<protein>
    <submittedName>
        <fullName evidence="7">ABC transporter substrate-binding protein</fullName>
    </submittedName>
</protein>
<comment type="caution">
    <text evidence="7">The sequence shown here is derived from an EMBL/GenBank/DDBJ whole genome shotgun (WGS) entry which is preliminary data.</text>
</comment>
<accession>A0A3A1WVF1</accession>
<feature type="signal peptide" evidence="5">
    <location>
        <begin position="1"/>
        <end position="21"/>
    </location>
</feature>
<dbReference type="GO" id="GO:0043190">
    <property type="term" value="C:ATP-binding cassette (ABC) transporter complex"/>
    <property type="evidence" value="ECO:0007669"/>
    <property type="project" value="InterPro"/>
</dbReference>
<evidence type="ECO:0000259" key="6">
    <source>
        <dbReference type="Pfam" id="PF00496"/>
    </source>
</evidence>
<dbReference type="CDD" id="cd08518">
    <property type="entry name" value="PBP2_NikA_DppA_OppA_like_19"/>
    <property type="match status" value="1"/>
</dbReference>
<dbReference type="Pfam" id="PF00496">
    <property type="entry name" value="SBP_bac_5"/>
    <property type="match status" value="1"/>
</dbReference>
<dbReference type="PANTHER" id="PTHR30290">
    <property type="entry name" value="PERIPLASMIC BINDING COMPONENT OF ABC TRANSPORTER"/>
    <property type="match status" value="1"/>
</dbReference>
<dbReference type="OrthoDB" id="8144963at2"/>